<reference evidence="1 2" key="1">
    <citation type="journal article" date="2018" name="Evol. Lett.">
        <title>Horizontal gene cluster transfer increased hallucinogenic mushroom diversity.</title>
        <authorList>
            <person name="Reynolds H.T."/>
            <person name="Vijayakumar V."/>
            <person name="Gluck-Thaler E."/>
            <person name="Korotkin H.B."/>
            <person name="Matheny P.B."/>
            <person name="Slot J.C."/>
        </authorList>
    </citation>
    <scope>NUCLEOTIDE SEQUENCE [LARGE SCALE GENOMIC DNA]</scope>
    <source>
        <strain evidence="1 2">2629</strain>
    </source>
</reference>
<dbReference type="Gene3D" id="3.80.10.10">
    <property type="entry name" value="Ribonuclease Inhibitor"/>
    <property type="match status" value="1"/>
</dbReference>
<accession>A0A409YKM8</accession>
<evidence type="ECO:0008006" key="3">
    <source>
        <dbReference type="Google" id="ProtNLM"/>
    </source>
</evidence>
<gene>
    <name evidence="1" type="ORF">CVT24_007617</name>
</gene>
<dbReference type="PANTHER" id="PTHR38926:SF72">
    <property type="entry name" value="IM:7136021-RELATED"/>
    <property type="match status" value="1"/>
</dbReference>
<dbReference type="InParanoid" id="A0A409YKM8"/>
<proteinExistence type="predicted"/>
<dbReference type="SUPFAM" id="SSF52047">
    <property type="entry name" value="RNI-like"/>
    <property type="match status" value="1"/>
</dbReference>
<organism evidence="1 2">
    <name type="scientific">Panaeolus cyanescens</name>
    <dbReference type="NCBI Taxonomy" id="181874"/>
    <lineage>
        <taxon>Eukaryota</taxon>
        <taxon>Fungi</taxon>
        <taxon>Dikarya</taxon>
        <taxon>Basidiomycota</taxon>
        <taxon>Agaricomycotina</taxon>
        <taxon>Agaricomycetes</taxon>
        <taxon>Agaricomycetidae</taxon>
        <taxon>Agaricales</taxon>
        <taxon>Agaricineae</taxon>
        <taxon>Galeropsidaceae</taxon>
        <taxon>Panaeolus</taxon>
    </lineage>
</organism>
<evidence type="ECO:0000313" key="1">
    <source>
        <dbReference type="EMBL" id="PPR03578.1"/>
    </source>
</evidence>
<dbReference type="InterPro" id="IPR032675">
    <property type="entry name" value="LRR_dom_sf"/>
</dbReference>
<dbReference type="AlphaFoldDB" id="A0A409YKM8"/>
<protein>
    <recommendedName>
        <fullName evidence="3">F-box domain-containing protein</fullName>
    </recommendedName>
</protein>
<dbReference type="Proteomes" id="UP000284842">
    <property type="component" value="Unassembled WGS sequence"/>
</dbReference>
<keyword evidence="2" id="KW-1185">Reference proteome</keyword>
<dbReference type="PANTHER" id="PTHR38926">
    <property type="entry name" value="F-BOX DOMAIN CONTAINING PROTEIN, EXPRESSED"/>
    <property type="match status" value="1"/>
</dbReference>
<dbReference type="STRING" id="181874.A0A409YKM8"/>
<dbReference type="OrthoDB" id="3155440at2759"/>
<evidence type="ECO:0000313" key="2">
    <source>
        <dbReference type="Proteomes" id="UP000284842"/>
    </source>
</evidence>
<comment type="caution">
    <text evidence="1">The sequence shown here is derived from an EMBL/GenBank/DDBJ whole genome shotgun (WGS) entry which is preliminary data.</text>
</comment>
<name>A0A409YKM8_9AGAR</name>
<sequence>MIIKEGPASPVATPFTLANSRIAPNQSLPGHDYFEEGVHSLGLVDDGDDGDTEFNVSPIGKIPPELVSHIFELGYFDGTGQRPNTEFRSKVCQTTRWLRDVALNTPALWSVIQVSPANIADAMELLPLYLERSREYPLDIQLDSFWSQEVTDTLMEKLVPHSKRWRRLAITCMNDSIFSFVQNVPVPFLEQLSLAHFSNERRVALPTPLLGGEQPRLTSLSLRNVDIDNLGLPLQELQSLQIRGYGIWPDFPKLSAMISESTRLQHLVLHVKPADVLTQLSGDNNIHHRDMMLRLPELRTLEVHTSEWLTSEIASFIRIFSCPKLREFTLQESVTAPGQEAATICKYIREPASAAPKPLTSLNEIWCSSSPQVLYLRAAQLSYAYRALSPDTFSQLNTLELRHVVFPCHLLLKQMFAALKNLRVLFLLDFDPNEALLQIMDDDPLGISISELESSIAIPTLQTLMVNFSPNRAGYLAKERSDAFLSLFLVPSLSSLLFKNLTLSRWTSILECFTRRSAEYPLLTSLTLVDMTEIIPTYSASSNAASPPHAFPHLQRLALNRVHSNAFLYYFLQTHLEHTAGAGTSEITAHDHRGGAGPLRSIDLDDLGNFDQSDVVMPLSSSPPKSFTAFENAFYNNIPWPDLRFLAICGDPNVGKALLHRAIMVRMEVGRPLEKLYLDRHFSQNVESWNWIKENVDVMQVNEGVV</sequence>
<dbReference type="EMBL" id="NHTK01001050">
    <property type="protein sequence ID" value="PPR03578.1"/>
    <property type="molecule type" value="Genomic_DNA"/>
</dbReference>